<reference evidence="2" key="1">
    <citation type="submission" date="2021-06" db="EMBL/GenBank/DDBJ databases">
        <authorList>
            <person name="Kallberg Y."/>
            <person name="Tangrot J."/>
            <person name="Rosling A."/>
        </authorList>
    </citation>
    <scope>NUCLEOTIDE SEQUENCE</scope>
    <source>
        <strain evidence="2">IN212</strain>
    </source>
</reference>
<evidence type="ECO:0000313" key="3">
    <source>
        <dbReference type="Proteomes" id="UP000789396"/>
    </source>
</evidence>
<feature type="non-terminal residue" evidence="2">
    <location>
        <position position="1"/>
    </location>
</feature>
<comment type="caution">
    <text evidence="2">The sequence shown here is derived from an EMBL/GenBank/DDBJ whole genome shotgun (WGS) entry which is preliminary data.</text>
</comment>
<name>A0A9N8W1S6_9GLOM</name>
<keyword evidence="3" id="KW-1185">Reference proteome</keyword>
<organism evidence="2 3">
    <name type="scientific">Racocetra fulgida</name>
    <dbReference type="NCBI Taxonomy" id="60492"/>
    <lineage>
        <taxon>Eukaryota</taxon>
        <taxon>Fungi</taxon>
        <taxon>Fungi incertae sedis</taxon>
        <taxon>Mucoromycota</taxon>
        <taxon>Glomeromycotina</taxon>
        <taxon>Glomeromycetes</taxon>
        <taxon>Diversisporales</taxon>
        <taxon>Gigasporaceae</taxon>
        <taxon>Racocetra</taxon>
    </lineage>
</organism>
<feature type="compositionally biased region" description="Polar residues" evidence="1">
    <location>
        <begin position="50"/>
        <end position="62"/>
    </location>
</feature>
<proteinExistence type="predicted"/>
<evidence type="ECO:0000256" key="1">
    <source>
        <dbReference type="SAM" id="MobiDB-lite"/>
    </source>
</evidence>
<evidence type="ECO:0000313" key="2">
    <source>
        <dbReference type="EMBL" id="CAG8471158.1"/>
    </source>
</evidence>
<gene>
    <name evidence="2" type="ORF">RFULGI_LOCUS1123</name>
</gene>
<sequence>LPKKPKYRSELVKLNLSGGNFSNRFFEDDTVADLNETKLEKLDLDDRVLTDNSQESSDSDYNNDFKGT</sequence>
<dbReference type="EMBL" id="CAJVPZ010000620">
    <property type="protein sequence ID" value="CAG8471158.1"/>
    <property type="molecule type" value="Genomic_DNA"/>
</dbReference>
<dbReference type="Proteomes" id="UP000789396">
    <property type="component" value="Unassembled WGS sequence"/>
</dbReference>
<accession>A0A9N8W1S6</accession>
<feature type="region of interest" description="Disordered" evidence="1">
    <location>
        <begin position="48"/>
        <end position="68"/>
    </location>
</feature>
<dbReference type="AlphaFoldDB" id="A0A9N8W1S6"/>
<protein>
    <submittedName>
        <fullName evidence="2">13215_t:CDS:1</fullName>
    </submittedName>
</protein>